<name>A0A0E9PIN6_ANGAN</name>
<evidence type="ECO:0000313" key="1">
    <source>
        <dbReference type="EMBL" id="JAH04471.1"/>
    </source>
</evidence>
<dbReference type="AlphaFoldDB" id="A0A0E9PIN6"/>
<reference evidence="1" key="1">
    <citation type="submission" date="2014-11" db="EMBL/GenBank/DDBJ databases">
        <authorList>
            <person name="Amaro Gonzalez C."/>
        </authorList>
    </citation>
    <scope>NUCLEOTIDE SEQUENCE</scope>
</reference>
<protein>
    <submittedName>
        <fullName evidence="1">Uncharacterized protein</fullName>
    </submittedName>
</protein>
<dbReference type="EMBL" id="GBXM01104106">
    <property type="protein sequence ID" value="JAH04471.1"/>
    <property type="molecule type" value="Transcribed_RNA"/>
</dbReference>
<sequence length="44" mass="5160">MDLGYLHAGEKVKERVAELCFVKRMYYATDIIVPFENYKSTGSW</sequence>
<organism evidence="1">
    <name type="scientific">Anguilla anguilla</name>
    <name type="common">European freshwater eel</name>
    <name type="synonym">Muraena anguilla</name>
    <dbReference type="NCBI Taxonomy" id="7936"/>
    <lineage>
        <taxon>Eukaryota</taxon>
        <taxon>Metazoa</taxon>
        <taxon>Chordata</taxon>
        <taxon>Craniata</taxon>
        <taxon>Vertebrata</taxon>
        <taxon>Euteleostomi</taxon>
        <taxon>Actinopterygii</taxon>
        <taxon>Neopterygii</taxon>
        <taxon>Teleostei</taxon>
        <taxon>Anguilliformes</taxon>
        <taxon>Anguillidae</taxon>
        <taxon>Anguilla</taxon>
    </lineage>
</organism>
<proteinExistence type="predicted"/>
<reference evidence="1" key="2">
    <citation type="journal article" date="2015" name="Fish Shellfish Immunol.">
        <title>Early steps in the European eel (Anguilla anguilla)-Vibrio vulnificus interaction in the gills: Role of the RtxA13 toxin.</title>
        <authorList>
            <person name="Callol A."/>
            <person name="Pajuelo D."/>
            <person name="Ebbesson L."/>
            <person name="Teles M."/>
            <person name="MacKenzie S."/>
            <person name="Amaro C."/>
        </authorList>
    </citation>
    <scope>NUCLEOTIDE SEQUENCE</scope>
</reference>
<accession>A0A0E9PIN6</accession>